<evidence type="ECO:0000313" key="2">
    <source>
        <dbReference type="Proteomes" id="UP000283269"/>
    </source>
</evidence>
<sequence>MPLPGHLIPMVPAGSIGLQAQQALKANNAQPIQDNHPFFAVHNIPHPTKRLRAGTTKMHPSKTSTTPRNLCALKWIISNPKGTTDEFGTYYNSLSAEGKEKWEKLSVKAKEPEKTATE</sequence>
<dbReference type="InParanoid" id="A0A409XTR8"/>
<protein>
    <submittedName>
        <fullName evidence="1">Uncharacterized protein</fullName>
    </submittedName>
</protein>
<name>A0A409XTR8_PSICY</name>
<organism evidence="1 2">
    <name type="scientific">Psilocybe cyanescens</name>
    <dbReference type="NCBI Taxonomy" id="93625"/>
    <lineage>
        <taxon>Eukaryota</taxon>
        <taxon>Fungi</taxon>
        <taxon>Dikarya</taxon>
        <taxon>Basidiomycota</taxon>
        <taxon>Agaricomycotina</taxon>
        <taxon>Agaricomycetes</taxon>
        <taxon>Agaricomycetidae</taxon>
        <taxon>Agaricales</taxon>
        <taxon>Agaricineae</taxon>
        <taxon>Strophariaceae</taxon>
        <taxon>Psilocybe</taxon>
    </lineage>
</organism>
<keyword evidence="2" id="KW-1185">Reference proteome</keyword>
<reference evidence="1 2" key="1">
    <citation type="journal article" date="2018" name="Evol. Lett.">
        <title>Horizontal gene cluster transfer increased hallucinogenic mushroom diversity.</title>
        <authorList>
            <person name="Reynolds H.T."/>
            <person name="Vijayakumar V."/>
            <person name="Gluck-Thaler E."/>
            <person name="Korotkin H.B."/>
            <person name="Matheny P.B."/>
            <person name="Slot J.C."/>
        </authorList>
    </citation>
    <scope>NUCLEOTIDE SEQUENCE [LARGE SCALE GENOMIC DNA]</scope>
    <source>
        <strain evidence="1 2">2631</strain>
    </source>
</reference>
<proteinExistence type="predicted"/>
<dbReference type="Proteomes" id="UP000283269">
    <property type="component" value="Unassembled WGS sequence"/>
</dbReference>
<dbReference type="AlphaFoldDB" id="A0A409XTR8"/>
<dbReference type="EMBL" id="NHYD01000427">
    <property type="protein sequence ID" value="PPQ94203.1"/>
    <property type="molecule type" value="Genomic_DNA"/>
</dbReference>
<comment type="caution">
    <text evidence="1">The sequence shown here is derived from an EMBL/GenBank/DDBJ whole genome shotgun (WGS) entry which is preliminary data.</text>
</comment>
<dbReference type="OrthoDB" id="2984492at2759"/>
<gene>
    <name evidence="1" type="ORF">CVT25_006857</name>
</gene>
<evidence type="ECO:0000313" key="1">
    <source>
        <dbReference type="EMBL" id="PPQ94203.1"/>
    </source>
</evidence>
<accession>A0A409XTR8</accession>